<organism evidence="2 3">
    <name type="scientific">Sousa chinensis</name>
    <name type="common">Indo-pacific humpbacked dolphin</name>
    <name type="synonym">Steno chinensis</name>
    <dbReference type="NCBI Taxonomy" id="103600"/>
    <lineage>
        <taxon>Eukaryota</taxon>
        <taxon>Metazoa</taxon>
        <taxon>Chordata</taxon>
        <taxon>Craniata</taxon>
        <taxon>Vertebrata</taxon>
        <taxon>Euteleostomi</taxon>
        <taxon>Mammalia</taxon>
        <taxon>Eutheria</taxon>
        <taxon>Laurasiatheria</taxon>
        <taxon>Artiodactyla</taxon>
        <taxon>Whippomorpha</taxon>
        <taxon>Cetacea</taxon>
        <taxon>Odontoceti</taxon>
        <taxon>Delphinidae</taxon>
        <taxon>Sousa</taxon>
    </lineage>
</organism>
<feature type="region of interest" description="Disordered" evidence="1">
    <location>
        <begin position="1"/>
        <end position="67"/>
    </location>
</feature>
<keyword evidence="3" id="KW-1185">Reference proteome</keyword>
<accession>A0A484GNH5</accession>
<feature type="compositionally biased region" description="Basic and acidic residues" evidence="1">
    <location>
        <begin position="35"/>
        <end position="51"/>
    </location>
</feature>
<evidence type="ECO:0000313" key="2">
    <source>
        <dbReference type="EMBL" id="TEA37262.1"/>
    </source>
</evidence>
<name>A0A484GNH5_SOUCH</name>
<protein>
    <submittedName>
        <fullName evidence="2">Uncharacterized protein</fullName>
    </submittedName>
</protein>
<sequence length="210" mass="23546">QDLPKPSELVQPWNLLRGPDQPQRGELDQVCVPTPDRRASFTDGHHPRHVEGSAAGLPEKRTESSAMRKNYSDLHEALVMWQPHFHSRFTVEPHGDGDLRGTRSRKASNCFERIKKKEDRKMSRLQSAWREGTSAGAHLEGSLRRAGGLVRCVLGCFDGIEDVLIGGGSVHGTAYQLIPTGVPLDPRKWYRRGLQRPPCLQLSPLTSRFI</sequence>
<reference evidence="2 3" key="1">
    <citation type="journal article" date="2018" name="Genomics">
        <title>Molecular footprints of inshore aquatic adaptation in Indo-Pacific humpback dolphin (Sousa chinensis).</title>
        <authorList>
            <person name="Ming Y."/>
            <person name="Jian J."/>
            <person name="Yu F."/>
            <person name="Yu X."/>
            <person name="Wang J."/>
            <person name="Liu W."/>
        </authorList>
    </citation>
    <scope>NUCLEOTIDE SEQUENCE [LARGE SCALE GENOMIC DNA]</scope>
    <source>
        <strain evidence="2">MY-2018</strain>
        <tissue evidence="2">Skin</tissue>
    </source>
</reference>
<gene>
    <name evidence="2" type="ORF">DBR06_SOUSAS10010042</name>
</gene>
<dbReference type="AlphaFoldDB" id="A0A484GNH5"/>
<comment type="caution">
    <text evidence="2">The sequence shown here is derived from an EMBL/GenBank/DDBJ whole genome shotgun (WGS) entry which is preliminary data.</text>
</comment>
<proteinExistence type="predicted"/>
<evidence type="ECO:0000256" key="1">
    <source>
        <dbReference type="SAM" id="MobiDB-lite"/>
    </source>
</evidence>
<feature type="non-terminal residue" evidence="2">
    <location>
        <position position="1"/>
    </location>
</feature>
<dbReference type="Proteomes" id="UP000295264">
    <property type="component" value="Unassembled WGS sequence"/>
</dbReference>
<dbReference type="EMBL" id="QWLN02005709">
    <property type="protein sequence ID" value="TEA37262.1"/>
    <property type="molecule type" value="Genomic_DNA"/>
</dbReference>
<evidence type="ECO:0000313" key="3">
    <source>
        <dbReference type="Proteomes" id="UP000295264"/>
    </source>
</evidence>